<evidence type="ECO:0000313" key="13">
    <source>
        <dbReference type="EMBL" id="KPC52253.1"/>
    </source>
</evidence>
<comment type="pathway">
    <text evidence="2 11">Cofactor biosynthesis; NAD(+) biosynthesis; deamido-NAD(+) from nicotinate D-ribonucleotide: step 1/1.</text>
</comment>
<dbReference type="CDD" id="cd02165">
    <property type="entry name" value="NMNAT"/>
    <property type="match status" value="1"/>
</dbReference>
<keyword evidence="7 11" id="KW-0547">Nucleotide-binding</keyword>
<dbReference type="EC" id="2.7.7.18" evidence="11"/>
<comment type="catalytic activity">
    <reaction evidence="10 11">
        <text>nicotinate beta-D-ribonucleotide + ATP + H(+) = deamido-NAD(+) + diphosphate</text>
        <dbReference type="Rhea" id="RHEA:22860"/>
        <dbReference type="ChEBI" id="CHEBI:15378"/>
        <dbReference type="ChEBI" id="CHEBI:30616"/>
        <dbReference type="ChEBI" id="CHEBI:33019"/>
        <dbReference type="ChEBI" id="CHEBI:57502"/>
        <dbReference type="ChEBI" id="CHEBI:58437"/>
        <dbReference type="EC" id="2.7.7.18"/>
    </reaction>
</comment>
<evidence type="ECO:0000259" key="12">
    <source>
        <dbReference type="Pfam" id="PF01467"/>
    </source>
</evidence>
<keyword evidence="9 11" id="KW-0520">NAD</keyword>
<comment type="similarity">
    <text evidence="3 11">Belongs to the NadD family.</text>
</comment>
<dbReference type="AlphaFoldDB" id="A0A0N1JSI7"/>
<dbReference type="PATRIC" id="fig|857265.3.peg.2959"/>
<dbReference type="InterPro" id="IPR005248">
    <property type="entry name" value="NadD/NMNAT"/>
</dbReference>
<evidence type="ECO:0000256" key="6">
    <source>
        <dbReference type="ARBA" id="ARBA00022695"/>
    </source>
</evidence>
<dbReference type="Pfam" id="PF01467">
    <property type="entry name" value="CTP_transf_like"/>
    <property type="match status" value="1"/>
</dbReference>
<dbReference type="UniPathway" id="UPA00253">
    <property type="reaction ID" value="UER00332"/>
</dbReference>
<dbReference type="GO" id="GO:0004515">
    <property type="term" value="F:nicotinate-nucleotide adenylyltransferase activity"/>
    <property type="evidence" value="ECO:0007669"/>
    <property type="project" value="UniProtKB-UniRule"/>
</dbReference>
<comment type="function">
    <text evidence="1 11">Catalyzes the reversible adenylation of nicotinate mononucleotide (NaMN) to nicotinic acid adenine dinucleotide (NaAD).</text>
</comment>
<gene>
    <name evidence="11 13" type="primary">nadD</name>
    <name evidence="13" type="ORF">WG78_14375</name>
</gene>
<evidence type="ECO:0000256" key="10">
    <source>
        <dbReference type="ARBA" id="ARBA00048721"/>
    </source>
</evidence>
<dbReference type="GO" id="GO:0005524">
    <property type="term" value="F:ATP binding"/>
    <property type="evidence" value="ECO:0007669"/>
    <property type="project" value="UniProtKB-KW"/>
</dbReference>
<name>A0A0N1JSI7_9NEIS</name>
<dbReference type="STRING" id="857265.WG78_14375"/>
<dbReference type="HAMAP" id="MF_00244">
    <property type="entry name" value="NaMN_adenylyltr"/>
    <property type="match status" value="1"/>
</dbReference>
<organism evidence="13 14">
    <name type="scientific">Amantichitinum ursilacus</name>
    <dbReference type="NCBI Taxonomy" id="857265"/>
    <lineage>
        <taxon>Bacteria</taxon>
        <taxon>Pseudomonadati</taxon>
        <taxon>Pseudomonadota</taxon>
        <taxon>Betaproteobacteria</taxon>
        <taxon>Neisseriales</taxon>
        <taxon>Chitinibacteraceae</taxon>
        <taxon>Amantichitinum</taxon>
    </lineage>
</organism>
<evidence type="ECO:0000256" key="11">
    <source>
        <dbReference type="HAMAP-Rule" id="MF_00244"/>
    </source>
</evidence>
<protein>
    <recommendedName>
        <fullName evidence="11">Probable nicotinate-nucleotide adenylyltransferase</fullName>
        <ecNumber evidence="11">2.7.7.18</ecNumber>
    </recommendedName>
    <alternativeName>
        <fullName evidence="11">Deamido-NAD(+) diphosphorylase</fullName>
    </alternativeName>
    <alternativeName>
        <fullName evidence="11">Deamido-NAD(+) pyrophosphorylase</fullName>
    </alternativeName>
    <alternativeName>
        <fullName evidence="11">Nicotinate mononucleotide adenylyltransferase</fullName>
        <shortName evidence="11">NaMN adenylyltransferase</shortName>
    </alternativeName>
</protein>
<evidence type="ECO:0000313" key="14">
    <source>
        <dbReference type="Proteomes" id="UP000037939"/>
    </source>
</evidence>
<dbReference type="InterPro" id="IPR004821">
    <property type="entry name" value="Cyt_trans-like"/>
</dbReference>
<dbReference type="PANTHER" id="PTHR39321">
    <property type="entry name" value="NICOTINATE-NUCLEOTIDE ADENYLYLTRANSFERASE-RELATED"/>
    <property type="match status" value="1"/>
</dbReference>
<keyword evidence="6 11" id="KW-0548">Nucleotidyltransferase</keyword>
<dbReference type="NCBIfam" id="NF000839">
    <property type="entry name" value="PRK00071.1-1"/>
    <property type="match status" value="1"/>
</dbReference>
<keyword evidence="4 11" id="KW-0662">Pyridine nucleotide biosynthesis</keyword>
<dbReference type="PANTHER" id="PTHR39321:SF3">
    <property type="entry name" value="PHOSPHOPANTETHEINE ADENYLYLTRANSFERASE"/>
    <property type="match status" value="1"/>
</dbReference>
<dbReference type="Gene3D" id="3.40.50.620">
    <property type="entry name" value="HUPs"/>
    <property type="match status" value="1"/>
</dbReference>
<dbReference type="GO" id="GO:0009435">
    <property type="term" value="P:NAD+ biosynthetic process"/>
    <property type="evidence" value="ECO:0007669"/>
    <property type="project" value="UniProtKB-UniRule"/>
</dbReference>
<evidence type="ECO:0000256" key="5">
    <source>
        <dbReference type="ARBA" id="ARBA00022679"/>
    </source>
</evidence>
<evidence type="ECO:0000256" key="3">
    <source>
        <dbReference type="ARBA" id="ARBA00009014"/>
    </source>
</evidence>
<evidence type="ECO:0000256" key="4">
    <source>
        <dbReference type="ARBA" id="ARBA00022642"/>
    </source>
</evidence>
<evidence type="ECO:0000256" key="9">
    <source>
        <dbReference type="ARBA" id="ARBA00023027"/>
    </source>
</evidence>
<keyword evidence="5 11" id="KW-0808">Transferase</keyword>
<dbReference type="NCBIfam" id="TIGR00125">
    <property type="entry name" value="cyt_tran_rel"/>
    <property type="match status" value="1"/>
</dbReference>
<dbReference type="SUPFAM" id="SSF52374">
    <property type="entry name" value="Nucleotidylyl transferase"/>
    <property type="match status" value="1"/>
</dbReference>
<proteinExistence type="inferred from homology"/>
<comment type="caution">
    <text evidence="13">The sequence shown here is derived from an EMBL/GenBank/DDBJ whole genome shotgun (WGS) entry which is preliminary data.</text>
</comment>
<dbReference type="OrthoDB" id="5295945at2"/>
<dbReference type="EMBL" id="LAQT01000010">
    <property type="protein sequence ID" value="KPC52253.1"/>
    <property type="molecule type" value="Genomic_DNA"/>
</dbReference>
<keyword evidence="14" id="KW-1185">Reference proteome</keyword>
<keyword evidence="8 11" id="KW-0067">ATP-binding</keyword>
<evidence type="ECO:0000256" key="1">
    <source>
        <dbReference type="ARBA" id="ARBA00002324"/>
    </source>
</evidence>
<evidence type="ECO:0000256" key="2">
    <source>
        <dbReference type="ARBA" id="ARBA00005019"/>
    </source>
</evidence>
<accession>A0A0N1JSI7</accession>
<dbReference type="Proteomes" id="UP000037939">
    <property type="component" value="Unassembled WGS sequence"/>
</dbReference>
<evidence type="ECO:0000256" key="8">
    <source>
        <dbReference type="ARBA" id="ARBA00022840"/>
    </source>
</evidence>
<sequence length="214" mass="23722">MSQSAPPKALGIFGGTFDPIHEGHLMLARALRDTFALPSVSLIPTGLPQHRNAPVASPQQRLTWVRHAVAGEPGLQADDREVRRQGFCYTVDTLEELQAEQPDTLLVWLIGGDSFHHLQQWHRWTDLLELGHMVVAARPGYDWSKLPEELMRVLDTRKVAAHPDALHKGRISLLPTPLMPFSSTELRDKLAHGADVSGLTPVAAEVRQSGLYET</sequence>
<evidence type="ECO:0000256" key="7">
    <source>
        <dbReference type="ARBA" id="ARBA00022741"/>
    </source>
</evidence>
<dbReference type="RefSeq" id="WP_053938497.1">
    <property type="nucleotide sequence ID" value="NZ_LAQT01000010.1"/>
</dbReference>
<dbReference type="NCBIfam" id="TIGR00482">
    <property type="entry name" value="nicotinate (nicotinamide) nucleotide adenylyltransferase"/>
    <property type="match status" value="1"/>
</dbReference>
<reference evidence="13 14" key="1">
    <citation type="submission" date="2015-07" db="EMBL/GenBank/DDBJ databases">
        <title>Draft genome sequence of the Amantichitinum ursilacus IGB-41, a new chitin-degrading bacterium.</title>
        <authorList>
            <person name="Kirstahler P."/>
            <person name="Guenther M."/>
            <person name="Grumaz C."/>
            <person name="Rupp S."/>
            <person name="Zibek S."/>
            <person name="Sohn K."/>
        </authorList>
    </citation>
    <scope>NUCLEOTIDE SEQUENCE [LARGE SCALE GENOMIC DNA]</scope>
    <source>
        <strain evidence="13 14">IGB-41</strain>
    </source>
</reference>
<dbReference type="InterPro" id="IPR014729">
    <property type="entry name" value="Rossmann-like_a/b/a_fold"/>
</dbReference>
<feature type="domain" description="Cytidyltransferase-like" evidence="12">
    <location>
        <begin position="12"/>
        <end position="188"/>
    </location>
</feature>